<gene>
    <name evidence="2" type="ORF">Fsol_00448</name>
</gene>
<feature type="transmembrane region" description="Helical" evidence="1">
    <location>
        <begin position="842"/>
        <end position="861"/>
    </location>
</feature>
<feature type="transmembrane region" description="Helical" evidence="1">
    <location>
        <begin position="1034"/>
        <end position="1067"/>
    </location>
</feature>
<keyword evidence="1" id="KW-0812">Transmembrane</keyword>
<organism evidence="2 3">
    <name type="scientific">Candidatus Fokinia solitaria</name>
    <dbReference type="NCBI Taxonomy" id="1802984"/>
    <lineage>
        <taxon>Bacteria</taxon>
        <taxon>Pseudomonadati</taxon>
        <taxon>Pseudomonadota</taxon>
        <taxon>Alphaproteobacteria</taxon>
        <taxon>Rickettsiales</taxon>
        <taxon>Candidatus Midichloriaceae</taxon>
        <taxon>Candidatus Fokinia</taxon>
    </lineage>
</organism>
<keyword evidence="3" id="KW-1185">Reference proteome</keyword>
<name>A0A2U8BSF2_9RICK</name>
<accession>A0A2U8BSF2</accession>
<evidence type="ECO:0000313" key="2">
    <source>
        <dbReference type="EMBL" id="AWD33243.1"/>
    </source>
</evidence>
<reference evidence="2 3" key="1">
    <citation type="journal article" date="2018" name="Genome Biol. Evol.">
        <title>The Genome Sequence of "Candidatus Fokinia solitaria": Insights on Reductive Evolution in Rickettsiales.</title>
        <authorList>
            <person name="Floriano A.M."/>
            <person name="Castelli M."/>
            <person name="Krenek S."/>
            <person name="Berendonk T.U."/>
            <person name="Bazzocchi C."/>
            <person name="Petroni G."/>
            <person name="Sassera D."/>
        </authorList>
    </citation>
    <scope>NUCLEOTIDE SEQUENCE [LARGE SCALE GENOMIC DNA]</scope>
    <source>
        <strain evidence="2">Rio ETE_ALG 3VII</strain>
    </source>
</reference>
<protein>
    <submittedName>
        <fullName evidence="2">Putative VirB6/TrlB type IV secretion protein</fullName>
    </submittedName>
</protein>
<keyword evidence="1" id="KW-1133">Transmembrane helix</keyword>
<evidence type="ECO:0000313" key="3">
    <source>
        <dbReference type="Proteomes" id="UP000244519"/>
    </source>
</evidence>
<evidence type="ECO:0000256" key="1">
    <source>
        <dbReference type="SAM" id="Phobius"/>
    </source>
</evidence>
<dbReference type="KEGG" id="fso:Fsol_00448"/>
<dbReference type="EMBL" id="CP025989">
    <property type="protein sequence ID" value="AWD33243.1"/>
    <property type="molecule type" value="Genomic_DNA"/>
</dbReference>
<keyword evidence="1" id="KW-0472">Membrane</keyword>
<feature type="transmembrane region" description="Helical" evidence="1">
    <location>
        <begin position="997"/>
        <end position="1022"/>
    </location>
</feature>
<feature type="transmembrane region" description="Helical" evidence="1">
    <location>
        <begin position="962"/>
        <end position="985"/>
    </location>
</feature>
<proteinExistence type="predicted"/>
<dbReference type="Proteomes" id="UP000244519">
    <property type="component" value="Chromosome"/>
</dbReference>
<dbReference type="AlphaFoldDB" id="A0A2U8BSF2"/>
<sequence>MFFIGCIVLPRYSIGEELSIYSKCIFGYDNRALPQEVMVVTPHGCQDSCNSNCSIFNQDIDQQNFSACYSYCVQGLPYVGNPVMEIADSIIVSDSSTICASQYNKSTSSSTYDCTGTSETVSQYYYGNAISAAGCPNAVLLSSDYTPPPQQASSTFSYPQGAKYSEMEMKITFEKNSTVCPNGNLYVTLLPIMSNLFQRAPEAVTGGNAAANAINNNIYNRALNFSFAAKAINAVTNFGTSSSDASAMGEWCPDIDSFQSCLGQSSSSGTSSSTVTSSTASSNTISSSAVQQNMMHPCFAGLISSQPTIANSSVMGTSNVVTYLYNVDLSYIYGSDIYNPQANTSHTLNTIVSEVNSDNIANLINPIVGCFPEWRLNGPAVPIARSISEEAIPLQAGDDFSVTWGGDVFVTGILYNENGLLMPLGTLNTTGSNTEPLQNNITDLRDLVYAVMIGDASTTTNVLLQYNAAVSSCKKLPPSVSISISSLLQQLTALTISSQGTANPLTMMSFSSKSNDSCGSYKYCRTKGSGIFEFCTKSEQTILGLNGSVQQTGYKIQTGTKSQDRKEEKGDVFHCKHVLDPGLPVYTFSGKINTTLPNPSIQMPSTYVQGNDFSAPPQSASHSFKAAQCYNSSSSTGYLGFAGGYQATIQWCGNPQVNGQGLQIAIADPSISTDSLQWNDLSAAASATSNTISIGGAKSNFVVTNISNGMVTIGESGIGGENIGEGTLDADINYNIYFRLDPKLYKPTINSNGYITYPPTGQYNIGISQGYRGSATLSNGTAPQNISWPQKVIKKLLTLMFGSNICSIAQSNESTAQESASNTDIGAVWIIMNGANTVISRYIPIIIIIAIMVAGIGFLAGTTKVTTSEVMAVIARLIIVVLLVQPNTILQNTVTSGSKNSTLSELVARTSICSGVIAASYVTPSISSVDGKYQYTPSLNGIFEVTLETWYVLTSQNTWLKVWSLAGIGLSGLMFAGVMVAGLVYSLILVCFTMLTYIYLVIGLAAVTAPMPLFAICLLFSSTRTMAYQYGKKFICFALYNVVLSAGVTLIDVVITTIILSALSFTICDAVYQLKILVFHIPVTSWVPLLTVHSPVGSSTLLPLAAVEGGIALCAVGHMGTEFVQQLLRIVDKIVDPYGGSSDIVLRGVNRIVDRVKGKE</sequence>